<reference evidence="2 3" key="2">
    <citation type="journal article" date="2013" name="Plant Cell Physiol.">
        <title>Rice Annotation Project Database (RAP-DB): an integrative and interactive database for rice genomics.</title>
        <authorList>
            <person name="Sakai H."/>
            <person name="Lee S.S."/>
            <person name="Tanaka T."/>
            <person name="Numa H."/>
            <person name="Kim J."/>
            <person name="Kawahara Y."/>
            <person name="Wakimoto H."/>
            <person name="Yang C.C."/>
            <person name="Iwamoto M."/>
            <person name="Abe T."/>
            <person name="Yamada Y."/>
            <person name="Muto A."/>
            <person name="Inokuchi H."/>
            <person name="Ikemura T."/>
            <person name="Matsumoto T."/>
            <person name="Sasaki T."/>
            <person name="Itoh T."/>
        </authorList>
    </citation>
    <scope>NUCLEOTIDE SEQUENCE [LARGE SCALE GENOMIC DNA]</scope>
    <source>
        <strain evidence="3">cv. Nipponbare</strain>
    </source>
</reference>
<keyword evidence="3" id="KW-1185">Reference proteome</keyword>
<dbReference type="InParanoid" id="A0A0P0VDX6"/>
<dbReference type="PaxDb" id="39947-A0A0P0VDX6"/>
<evidence type="ECO:0000313" key="2">
    <source>
        <dbReference type="EMBL" id="BAS76590.1"/>
    </source>
</evidence>
<protein>
    <submittedName>
        <fullName evidence="2">Os02g0108302 protein</fullName>
    </submittedName>
</protein>
<dbReference type="Proteomes" id="UP000059680">
    <property type="component" value="Chromosome 2"/>
</dbReference>
<dbReference type="AlphaFoldDB" id="A0A0P0VDX6"/>
<accession>A0A0P0VDX6</accession>
<evidence type="ECO:0000256" key="1">
    <source>
        <dbReference type="SAM" id="MobiDB-lite"/>
    </source>
</evidence>
<reference evidence="3" key="1">
    <citation type="journal article" date="2005" name="Nature">
        <title>The map-based sequence of the rice genome.</title>
        <authorList>
            <consortium name="International rice genome sequencing project (IRGSP)"/>
            <person name="Matsumoto T."/>
            <person name="Wu J."/>
            <person name="Kanamori H."/>
            <person name="Katayose Y."/>
            <person name="Fujisawa M."/>
            <person name="Namiki N."/>
            <person name="Mizuno H."/>
            <person name="Yamamoto K."/>
            <person name="Antonio B.A."/>
            <person name="Baba T."/>
            <person name="Sakata K."/>
            <person name="Nagamura Y."/>
            <person name="Aoki H."/>
            <person name="Arikawa K."/>
            <person name="Arita K."/>
            <person name="Bito T."/>
            <person name="Chiden Y."/>
            <person name="Fujitsuka N."/>
            <person name="Fukunaka R."/>
            <person name="Hamada M."/>
            <person name="Harada C."/>
            <person name="Hayashi A."/>
            <person name="Hijishita S."/>
            <person name="Honda M."/>
            <person name="Hosokawa S."/>
            <person name="Ichikawa Y."/>
            <person name="Idonuma A."/>
            <person name="Iijima M."/>
            <person name="Ikeda M."/>
            <person name="Ikeno M."/>
            <person name="Ito K."/>
            <person name="Ito S."/>
            <person name="Ito T."/>
            <person name="Ito Y."/>
            <person name="Ito Y."/>
            <person name="Iwabuchi A."/>
            <person name="Kamiya K."/>
            <person name="Karasawa W."/>
            <person name="Kurita K."/>
            <person name="Katagiri S."/>
            <person name="Kikuta A."/>
            <person name="Kobayashi H."/>
            <person name="Kobayashi N."/>
            <person name="Machita K."/>
            <person name="Maehara T."/>
            <person name="Masukawa M."/>
            <person name="Mizubayashi T."/>
            <person name="Mukai Y."/>
            <person name="Nagasaki H."/>
            <person name="Nagata Y."/>
            <person name="Naito S."/>
            <person name="Nakashima M."/>
            <person name="Nakama Y."/>
            <person name="Nakamichi Y."/>
            <person name="Nakamura M."/>
            <person name="Meguro A."/>
            <person name="Negishi M."/>
            <person name="Ohta I."/>
            <person name="Ohta T."/>
            <person name="Okamoto M."/>
            <person name="Ono N."/>
            <person name="Saji S."/>
            <person name="Sakaguchi M."/>
            <person name="Sakai K."/>
            <person name="Shibata M."/>
            <person name="Shimokawa T."/>
            <person name="Song J."/>
            <person name="Takazaki Y."/>
            <person name="Terasawa K."/>
            <person name="Tsugane M."/>
            <person name="Tsuji K."/>
            <person name="Ueda S."/>
            <person name="Waki K."/>
            <person name="Yamagata H."/>
            <person name="Yamamoto M."/>
            <person name="Yamamoto S."/>
            <person name="Yamane H."/>
            <person name="Yoshiki S."/>
            <person name="Yoshihara R."/>
            <person name="Yukawa K."/>
            <person name="Zhong H."/>
            <person name="Yano M."/>
            <person name="Yuan Q."/>
            <person name="Ouyang S."/>
            <person name="Liu J."/>
            <person name="Jones K.M."/>
            <person name="Gansberger K."/>
            <person name="Moffat K."/>
            <person name="Hill J."/>
            <person name="Bera J."/>
            <person name="Fadrosh D."/>
            <person name="Jin S."/>
            <person name="Johri S."/>
            <person name="Kim M."/>
            <person name="Overton L."/>
            <person name="Reardon M."/>
            <person name="Tsitrin T."/>
            <person name="Vuong H."/>
            <person name="Weaver B."/>
            <person name="Ciecko A."/>
            <person name="Tallon L."/>
            <person name="Jackson J."/>
            <person name="Pai G."/>
            <person name="Aken S.V."/>
            <person name="Utterback T."/>
            <person name="Reidmuller S."/>
            <person name="Feldblyum T."/>
            <person name="Hsiao J."/>
            <person name="Zismann V."/>
            <person name="Iobst S."/>
            <person name="de Vazeille A.R."/>
            <person name="Buell C.R."/>
            <person name="Ying K."/>
            <person name="Li Y."/>
            <person name="Lu T."/>
            <person name="Huang Y."/>
            <person name="Zhao Q."/>
            <person name="Feng Q."/>
            <person name="Zhang L."/>
            <person name="Zhu J."/>
            <person name="Weng Q."/>
            <person name="Mu J."/>
            <person name="Lu Y."/>
            <person name="Fan D."/>
            <person name="Liu Y."/>
            <person name="Guan J."/>
            <person name="Zhang Y."/>
            <person name="Yu S."/>
            <person name="Liu X."/>
            <person name="Zhang Y."/>
            <person name="Hong G."/>
            <person name="Han B."/>
            <person name="Choisne N."/>
            <person name="Demange N."/>
            <person name="Orjeda G."/>
            <person name="Samain S."/>
            <person name="Cattolico L."/>
            <person name="Pelletier E."/>
            <person name="Couloux A."/>
            <person name="Segurens B."/>
            <person name="Wincker P."/>
            <person name="D'Hont A."/>
            <person name="Scarpelli C."/>
            <person name="Weissenbach J."/>
            <person name="Salanoubat M."/>
            <person name="Quetier F."/>
            <person name="Yu Y."/>
            <person name="Kim H.R."/>
            <person name="Rambo T."/>
            <person name="Currie J."/>
            <person name="Collura K."/>
            <person name="Luo M."/>
            <person name="Yang T."/>
            <person name="Ammiraju J.S.S."/>
            <person name="Engler F."/>
            <person name="Soderlund C."/>
            <person name="Wing R.A."/>
            <person name="Palmer L.E."/>
            <person name="de la Bastide M."/>
            <person name="Spiegel L."/>
            <person name="Nascimento L."/>
            <person name="Zutavern T."/>
            <person name="O'Shaughnessy A."/>
            <person name="Dike S."/>
            <person name="Dedhia N."/>
            <person name="Preston R."/>
            <person name="Balija V."/>
            <person name="McCombie W.R."/>
            <person name="Chow T."/>
            <person name="Chen H."/>
            <person name="Chung M."/>
            <person name="Chen C."/>
            <person name="Shaw J."/>
            <person name="Wu H."/>
            <person name="Hsiao K."/>
            <person name="Chao Y."/>
            <person name="Chu M."/>
            <person name="Cheng C."/>
            <person name="Hour A."/>
            <person name="Lee P."/>
            <person name="Lin S."/>
            <person name="Lin Y."/>
            <person name="Liou J."/>
            <person name="Liu S."/>
            <person name="Hsing Y."/>
            <person name="Raghuvanshi S."/>
            <person name="Mohanty A."/>
            <person name="Bharti A.K."/>
            <person name="Gaur A."/>
            <person name="Gupta V."/>
            <person name="Kumar D."/>
            <person name="Ravi V."/>
            <person name="Vij S."/>
            <person name="Kapur A."/>
            <person name="Khurana P."/>
            <person name="Khurana P."/>
            <person name="Khurana J.P."/>
            <person name="Tyagi A.K."/>
            <person name="Gaikwad K."/>
            <person name="Singh A."/>
            <person name="Dalal V."/>
            <person name="Srivastava S."/>
            <person name="Dixit A."/>
            <person name="Pal A.K."/>
            <person name="Ghazi I.A."/>
            <person name="Yadav M."/>
            <person name="Pandit A."/>
            <person name="Bhargava A."/>
            <person name="Sureshbabu K."/>
            <person name="Batra K."/>
            <person name="Sharma T.R."/>
            <person name="Mohapatra T."/>
            <person name="Singh N.K."/>
            <person name="Messing J."/>
            <person name="Nelson A.B."/>
            <person name="Fuks G."/>
            <person name="Kavchok S."/>
            <person name="Keizer G."/>
            <person name="Linton E."/>
            <person name="Llaca V."/>
            <person name="Song R."/>
            <person name="Tanyolac B."/>
            <person name="Young S."/>
            <person name="Ho-Il K."/>
            <person name="Hahn J.H."/>
            <person name="Sangsakoo G."/>
            <person name="Vanavichit A."/>
            <person name="de Mattos Luiz.A.T."/>
            <person name="Zimmer P.D."/>
            <person name="Malone G."/>
            <person name="Dellagostin O."/>
            <person name="de Oliveira A.C."/>
            <person name="Bevan M."/>
            <person name="Bancroft I."/>
            <person name="Minx P."/>
            <person name="Cordum H."/>
            <person name="Wilson R."/>
            <person name="Cheng Z."/>
            <person name="Jin W."/>
            <person name="Jiang J."/>
            <person name="Leong S.A."/>
            <person name="Iwama H."/>
            <person name="Gojobori T."/>
            <person name="Itoh T."/>
            <person name="Niimura Y."/>
            <person name="Fujii Y."/>
            <person name="Habara T."/>
            <person name="Sakai H."/>
            <person name="Sato Y."/>
            <person name="Wilson G."/>
            <person name="Kumar K."/>
            <person name="McCouch S."/>
            <person name="Juretic N."/>
            <person name="Hoen D."/>
            <person name="Wright S."/>
            <person name="Bruskiewich R."/>
            <person name="Bureau T."/>
            <person name="Miyao A."/>
            <person name="Hirochika H."/>
            <person name="Nishikawa T."/>
            <person name="Kadowaki K."/>
            <person name="Sugiura M."/>
            <person name="Burr B."/>
            <person name="Sasaki T."/>
        </authorList>
    </citation>
    <scope>NUCLEOTIDE SEQUENCE [LARGE SCALE GENOMIC DNA]</scope>
    <source>
        <strain evidence="3">cv. Nipponbare</strain>
    </source>
</reference>
<dbReference type="EMBL" id="AP014958">
    <property type="protein sequence ID" value="BAS76590.1"/>
    <property type="molecule type" value="Genomic_DNA"/>
</dbReference>
<reference evidence="2 3" key="3">
    <citation type="journal article" date="2013" name="Rice">
        <title>Improvement of the Oryza sativa Nipponbare reference genome using next generation sequence and optical map data.</title>
        <authorList>
            <person name="Kawahara Y."/>
            <person name="de la Bastide M."/>
            <person name="Hamilton J.P."/>
            <person name="Kanamori H."/>
            <person name="McCombie W.R."/>
            <person name="Ouyang S."/>
            <person name="Schwartz D.C."/>
            <person name="Tanaka T."/>
            <person name="Wu J."/>
            <person name="Zhou S."/>
            <person name="Childs K.L."/>
            <person name="Davidson R.M."/>
            <person name="Lin H."/>
            <person name="Quesada-Ocampo L."/>
            <person name="Vaillancourt B."/>
            <person name="Sakai H."/>
            <person name="Lee S.S."/>
            <person name="Kim J."/>
            <person name="Numa H."/>
            <person name="Itoh T."/>
            <person name="Buell C.R."/>
            <person name="Matsumoto T."/>
        </authorList>
    </citation>
    <scope>NUCLEOTIDE SEQUENCE [LARGE SCALE GENOMIC DNA]</scope>
    <source>
        <strain evidence="3">cv. Nipponbare</strain>
    </source>
</reference>
<feature type="region of interest" description="Disordered" evidence="1">
    <location>
        <begin position="37"/>
        <end position="62"/>
    </location>
</feature>
<evidence type="ECO:0000313" key="3">
    <source>
        <dbReference type="Proteomes" id="UP000059680"/>
    </source>
</evidence>
<organism evidence="2 3">
    <name type="scientific">Oryza sativa subsp. japonica</name>
    <name type="common">Rice</name>
    <dbReference type="NCBI Taxonomy" id="39947"/>
    <lineage>
        <taxon>Eukaryota</taxon>
        <taxon>Viridiplantae</taxon>
        <taxon>Streptophyta</taxon>
        <taxon>Embryophyta</taxon>
        <taxon>Tracheophyta</taxon>
        <taxon>Spermatophyta</taxon>
        <taxon>Magnoliopsida</taxon>
        <taxon>Liliopsida</taxon>
        <taxon>Poales</taxon>
        <taxon>Poaceae</taxon>
        <taxon>BOP clade</taxon>
        <taxon>Oryzoideae</taxon>
        <taxon>Oryzeae</taxon>
        <taxon>Oryzinae</taxon>
        <taxon>Oryza</taxon>
        <taxon>Oryza sativa</taxon>
    </lineage>
</organism>
<sequence>MGEIAGTEVQPLQRRGGEPKPFAVLLHILAPPLERHPPFAAPPPLPNLRVERKGPSSVRRHPQLRLVHHRGGGDVVLSALAVAPEVAVVANLGERRRRKRPPVPAHPVQVVGE</sequence>
<dbReference type="Gramene" id="Os02t0108302-01">
    <property type="protein sequence ID" value="Os02t0108302-01"/>
    <property type="gene ID" value="Os02g0108302"/>
</dbReference>
<proteinExistence type="predicted"/>
<gene>
    <name evidence="2" type="ordered locus">Os02g0108302</name>
    <name evidence="2" type="ORF">OSNPB_020108302</name>
</gene>
<name>A0A0P0VDX6_ORYSJ</name>
<feature type="region of interest" description="Disordered" evidence="1">
    <location>
        <begin position="93"/>
        <end position="113"/>
    </location>
</feature>